<dbReference type="EMBL" id="FZPD01000002">
    <property type="protein sequence ID" value="SNS80503.1"/>
    <property type="molecule type" value="Genomic_DNA"/>
</dbReference>
<dbReference type="InterPro" id="IPR039422">
    <property type="entry name" value="MarR/SlyA-like"/>
</dbReference>
<evidence type="ECO:0000259" key="1">
    <source>
        <dbReference type="PROSITE" id="PS50995"/>
    </source>
</evidence>
<keyword evidence="3" id="KW-1185">Reference proteome</keyword>
<dbReference type="OrthoDB" id="5327581at2"/>
<evidence type="ECO:0000313" key="3">
    <source>
        <dbReference type="Proteomes" id="UP000198393"/>
    </source>
</evidence>
<dbReference type="PANTHER" id="PTHR33164:SF43">
    <property type="entry name" value="HTH-TYPE TRANSCRIPTIONAL REPRESSOR YETL"/>
    <property type="match status" value="1"/>
</dbReference>
<protein>
    <submittedName>
        <fullName evidence="2">DNA-binding transcriptional regulator, MarR family</fullName>
    </submittedName>
</protein>
<dbReference type="Proteomes" id="UP000198393">
    <property type="component" value="Unassembled WGS sequence"/>
</dbReference>
<dbReference type="GO" id="GO:0003700">
    <property type="term" value="F:DNA-binding transcription factor activity"/>
    <property type="evidence" value="ECO:0007669"/>
    <property type="project" value="InterPro"/>
</dbReference>
<dbReference type="PANTHER" id="PTHR33164">
    <property type="entry name" value="TRANSCRIPTIONAL REGULATOR, MARR FAMILY"/>
    <property type="match status" value="1"/>
</dbReference>
<keyword evidence="2" id="KW-0238">DNA-binding</keyword>
<proteinExistence type="predicted"/>
<reference evidence="2 3" key="1">
    <citation type="submission" date="2017-06" db="EMBL/GenBank/DDBJ databases">
        <authorList>
            <person name="Kim H.J."/>
            <person name="Triplett B.A."/>
        </authorList>
    </citation>
    <scope>NUCLEOTIDE SEQUENCE [LARGE SCALE GENOMIC DNA]</scope>
    <source>
        <strain evidence="2 3">DSM 19307</strain>
    </source>
</reference>
<dbReference type="InterPro" id="IPR036388">
    <property type="entry name" value="WH-like_DNA-bd_sf"/>
</dbReference>
<dbReference type="PRINTS" id="PR00598">
    <property type="entry name" value="HTHMARR"/>
</dbReference>
<dbReference type="GO" id="GO:0006950">
    <property type="term" value="P:response to stress"/>
    <property type="evidence" value="ECO:0007669"/>
    <property type="project" value="TreeGrafter"/>
</dbReference>
<dbReference type="SMART" id="SM00347">
    <property type="entry name" value="HTH_MARR"/>
    <property type="match status" value="1"/>
</dbReference>
<evidence type="ECO:0000313" key="2">
    <source>
        <dbReference type="EMBL" id="SNS80503.1"/>
    </source>
</evidence>
<dbReference type="GO" id="GO:0003677">
    <property type="term" value="F:DNA binding"/>
    <property type="evidence" value="ECO:0007669"/>
    <property type="project" value="UniProtKB-KW"/>
</dbReference>
<accession>A0A239HI43</accession>
<dbReference type="AlphaFoldDB" id="A0A239HI43"/>
<dbReference type="InterPro" id="IPR000835">
    <property type="entry name" value="HTH_MarR-typ"/>
</dbReference>
<dbReference type="PROSITE" id="PS50995">
    <property type="entry name" value="HTH_MARR_2"/>
    <property type="match status" value="1"/>
</dbReference>
<dbReference type="RefSeq" id="WP_089356050.1">
    <property type="nucleotide sequence ID" value="NZ_FZPD01000002.1"/>
</dbReference>
<name>A0A239HI43_EKHLU</name>
<dbReference type="Pfam" id="PF12802">
    <property type="entry name" value="MarR_2"/>
    <property type="match status" value="1"/>
</dbReference>
<organism evidence="2 3">
    <name type="scientific">Ekhidna lutea</name>
    <dbReference type="NCBI Taxonomy" id="447679"/>
    <lineage>
        <taxon>Bacteria</taxon>
        <taxon>Pseudomonadati</taxon>
        <taxon>Bacteroidota</taxon>
        <taxon>Cytophagia</taxon>
        <taxon>Cytophagales</taxon>
        <taxon>Reichenbachiellaceae</taxon>
        <taxon>Ekhidna</taxon>
    </lineage>
</organism>
<dbReference type="Gene3D" id="1.10.10.10">
    <property type="entry name" value="Winged helix-like DNA-binding domain superfamily/Winged helix DNA-binding domain"/>
    <property type="match status" value="1"/>
</dbReference>
<dbReference type="SUPFAM" id="SSF46785">
    <property type="entry name" value="Winged helix' DNA-binding domain"/>
    <property type="match status" value="1"/>
</dbReference>
<feature type="domain" description="HTH marR-type" evidence="1">
    <location>
        <begin position="4"/>
        <end position="137"/>
    </location>
</feature>
<gene>
    <name evidence="2" type="ORF">SAMN05421640_1305</name>
</gene>
<sequence>MSQYKELGSFIDRTYKVVRQDLINRFKNAGVDITPEQWVILNKLSEKDMFQTDLASMSFRDKPTVSRIVDLLVKKNLVERIRDKLDGRKYHVKITPKGNNVIRKATPAVEASRKLGWTNLSDQEYETLIATLDKIFTNYSERDS</sequence>
<dbReference type="InterPro" id="IPR036390">
    <property type="entry name" value="WH_DNA-bd_sf"/>
</dbReference>